<dbReference type="PANTHER" id="PTHR14790:SF15">
    <property type="entry name" value="RECQ-MEDIATED GENOME INSTABILITY PROTEIN 1"/>
    <property type="match status" value="1"/>
</dbReference>
<comment type="caution">
    <text evidence="5">The sequence shown here is derived from an EMBL/GenBank/DDBJ whole genome shotgun (WGS) entry which is preliminary data.</text>
</comment>
<feature type="domain" description="RecQ mediated genome instability protein 1 OB-fold" evidence="4">
    <location>
        <begin position="324"/>
        <end position="430"/>
    </location>
</feature>
<evidence type="ECO:0000313" key="5">
    <source>
        <dbReference type="EMBL" id="KAG1902236.1"/>
    </source>
</evidence>
<dbReference type="GeneID" id="64663647"/>
<protein>
    <recommendedName>
        <fullName evidence="2">RecQ-mediated genome instability protein 1</fullName>
    </recommendedName>
</protein>
<dbReference type="InterPro" id="IPR042470">
    <property type="entry name" value="RMI1_N_C_sf"/>
</dbReference>
<dbReference type="GO" id="GO:0000724">
    <property type="term" value="P:double-strand break repair via homologous recombination"/>
    <property type="evidence" value="ECO:0007669"/>
    <property type="project" value="TreeGrafter"/>
</dbReference>
<feature type="region of interest" description="Disordered" evidence="3">
    <location>
        <begin position="450"/>
        <end position="479"/>
    </location>
</feature>
<dbReference type="EMBL" id="JABBWK010000018">
    <property type="protein sequence ID" value="KAG1902236.1"/>
    <property type="molecule type" value="Genomic_DNA"/>
</dbReference>
<evidence type="ECO:0000259" key="4">
    <source>
        <dbReference type="Pfam" id="PF08585"/>
    </source>
</evidence>
<dbReference type="Proteomes" id="UP001195769">
    <property type="component" value="Unassembled WGS sequence"/>
</dbReference>
<dbReference type="GO" id="GO:0000712">
    <property type="term" value="P:resolution of meiotic recombination intermediates"/>
    <property type="evidence" value="ECO:0007669"/>
    <property type="project" value="TreeGrafter"/>
</dbReference>
<organism evidence="5 6">
    <name type="scientific">Suillus fuscotomentosus</name>
    <dbReference type="NCBI Taxonomy" id="1912939"/>
    <lineage>
        <taxon>Eukaryota</taxon>
        <taxon>Fungi</taxon>
        <taxon>Dikarya</taxon>
        <taxon>Basidiomycota</taxon>
        <taxon>Agaricomycotina</taxon>
        <taxon>Agaricomycetes</taxon>
        <taxon>Agaricomycetidae</taxon>
        <taxon>Boletales</taxon>
        <taxon>Suillineae</taxon>
        <taxon>Suillaceae</taxon>
        <taxon>Suillus</taxon>
    </lineage>
</organism>
<dbReference type="PANTHER" id="PTHR14790">
    <property type="entry name" value="RECQ-MEDIATED GENOME INSTABILITY PROTEIN 1 RMI1"/>
    <property type="match status" value="1"/>
</dbReference>
<reference evidence="5" key="1">
    <citation type="journal article" date="2020" name="New Phytol.">
        <title>Comparative genomics reveals dynamic genome evolution in host specialist ectomycorrhizal fungi.</title>
        <authorList>
            <person name="Lofgren L.A."/>
            <person name="Nguyen N.H."/>
            <person name="Vilgalys R."/>
            <person name="Ruytinx J."/>
            <person name="Liao H.L."/>
            <person name="Branco S."/>
            <person name="Kuo A."/>
            <person name="LaButti K."/>
            <person name="Lipzen A."/>
            <person name="Andreopoulos W."/>
            <person name="Pangilinan J."/>
            <person name="Riley R."/>
            <person name="Hundley H."/>
            <person name="Na H."/>
            <person name="Barry K."/>
            <person name="Grigoriev I.V."/>
            <person name="Stajich J.E."/>
            <person name="Kennedy P.G."/>
        </authorList>
    </citation>
    <scope>NUCLEOTIDE SEQUENCE</scope>
    <source>
        <strain evidence="5">FC203</strain>
    </source>
</reference>
<dbReference type="InterPro" id="IPR013894">
    <property type="entry name" value="RMI1_OB"/>
</dbReference>
<feature type="compositionally biased region" description="Basic and acidic residues" evidence="3">
    <location>
        <begin position="177"/>
        <end position="194"/>
    </location>
</feature>
<dbReference type="GO" id="GO:0031422">
    <property type="term" value="C:RecQ family helicase-topoisomerase III complex"/>
    <property type="evidence" value="ECO:0007669"/>
    <property type="project" value="TreeGrafter"/>
</dbReference>
<proteinExistence type="inferred from homology"/>
<dbReference type="RefSeq" id="XP_041227811.1">
    <property type="nucleotide sequence ID" value="XM_041369349.1"/>
</dbReference>
<evidence type="ECO:0000313" key="6">
    <source>
        <dbReference type="Proteomes" id="UP001195769"/>
    </source>
</evidence>
<gene>
    <name evidence="5" type="ORF">F5891DRAFT_1218008</name>
</gene>
<dbReference type="Gene3D" id="2.40.50.770">
    <property type="entry name" value="RecQ-mediated genome instability protein Rmi1, C-terminal domain"/>
    <property type="match status" value="1"/>
</dbReference>
<evidence type="ECO:0000256" key="1">
    <source>
        <dbReference type="ARBA" id="ARBA00006395"/>
    </source>
</evidence>
<evidence type="ECO:0000256" key="2">
    <source>
        <dbReference type="ARBA" id="ARBA00018987"/>
    </source>
</evidence>
<comment type="similarity">
    <text evidence="1">Belongs to the RMI1 family.</text>
</comment>
<keyword evidence="6" id="KW-1185">Reference proteome</keyword>
<accession>A0AAD4EA97</accession>
<dbReference type="Pfam" id="PF08585">
    <property type="entry name" value="RMI1_N_C"/>
    <property type="match status" value="1"/>
</dbReference>
<feature type="compositionally biased region" description="Acidic residues" evidence="3">
    <location>
        <begin position="159"/>
        <end position="176"/>
    </location>
</feature>
<dbReference type="AlphaFoldDB" id="A0AAD4EA97"/>
<feature type="compositionally biased region" description="Acidic residues" evidence="3">
    <location>
        <begin position="195"/>
        <end position="204"/>
    </location>
</feature>
<dbReference type="GO" id="GO:0016604">
    <property type="term" value="C:nuclear body"/>
    <property type="evidence" value="ECO:0007669"/>
    <property type="project" value="TreeGrafter"/>
</dbReference>
<sequence length="479" mass="54344">MVLSGETRPRHPYWYARVLGIYHMDVLLNTEGPKKTHQIEVLYVRWMAPLIDHQSGMSRARLPKVVFVEDSDHDVFGFLDPGQVIRSAHLIPAFVSHRGTTSLCHRRSFAQQCGELDNWEAYYVGIFVDQDMFMCYMHYGIGHPIALCQLTRDCANAELVDDPGPEEHENDDDEWESDSRPHRSVGGEEGRQEDDSGEDEEQECDNDKESSVQDDKDMEVGLGSFSLGQSSASLLLRSSTHLKFQKFVRNFPAVLRTYSASDFVLAAFPLTKPHCNFRKFLRNFPALIRKLLVPVRKVLPKFPAPSDVFGLSLDTNLKLRAHTLNQSYPLCMVLTISDIGISAFSLMNENLEEDTEEDEGPVLTYPRDMLHLELSDGFTTVEAVEYRAIPQLELGVTPLGYKILLKDVHIRRGVIFLEPETIELKAHQTEDHQVMQDEIFLRHLRRRLGQPDPELNLQPPGEAEAPLRAPSQGSISSCC</sequence>
<name>A0AAD4EA97_9AGAM</name>
<feature type="compositionally biased region" description="Basic and acidic residues" evidence="3">
    <location>
        <begin position="205"/>
        <end position="215"/>
    </location>
</feature>
<evidence type="ECO:0000256" key="3">
    <source>
        <dbReference type="SAM" id="MobiDB-lite"/>
    </source>
</evidence>
<feature type="region of interest" description="Disordered" evidence="3">
    <location>
        <begin position="159"/>
        <end position="215"/>
    </location>
</feature>